<dbReference type="EC" id="2.8.3.-" evidence="3"/>
<dbReference type="InterPro" id="IPR044855">
    <property type="entry name" value="CoA-Trfase_III_dom3_sf"/>
</dbReference>
<dbReference type="InterPro" id="IPR003673">
    <property type="entry name" value="CoA-Trfase_fam_III"/>
</dbReference>
<dbReference type="Proteomes" id="UP001482520">
    <property type="component" value="Unassembled WGS sequence"/>
</dbReference>
<dbReference type="PANTHER" id="PTHR48207">
    <property type="entry name" value="SUCCINATE--HYDROXYMETHYLGLUTARATE COA-TRANSFERASE"/>
    <property type="match status" value="1"/>
</dbReference>
<proteinExistence type="predicted"/>
<evidence type="ECO:0000313" key="4">
    <source>
        <dbReference type="Proteomes" id="UP001482520"/>
    </source>
</evidence>
<evidence type="ECO:0000256" key="1">
    <source>
        <dbReference type="ARBA" id="ARBA00022679"/>
    </source>
</evidence>
<comment type="caution">
    <text evidence="3">The sequence shown here is derived from an EMBL/GenBank/DDBJ whole genome shotgun (WGS) entry which is preliminary data.</text>
</comment>
<dbReference type="GO" id="GO:0016740">
    <property type="term" value="F:transferase activity"/>
    <property type="evidence" value="ECO:0007669"/>
    <property type="project" value="UniProtKB-KW"/>
</dbReference>
<dbReference type="SUPFAM" id="SSF89796">
    <property type="entry name" value="CoA-transferase family III (CaiB/BaiF)"/>
    <property type="match status" value="1"/>
</dbReference>
<accession>A0ABV1NX60</accession>
<dbReference type="PANTHER" id="PTHR48207:SF3">
    <property type="entry name" value="SUCCINATE--HYDROXYMETHYLGLUTARATE COA-TRANSFERASE"/>
    <property type="match status" value="1"/>
</dbReference>
<sequence length="415" mass="44328">MTDQTPDQTSEQTPGRTPGAGPSGTPLSDVLVVDLTRALAGPHATMMLGDLGARVVKVETPQGGDDTRGWGPPFVGEPDQRQSTYFLSANRNKESIALDLKDDSEGGDREVLLRLVDRADVLVENFRTGVLERLGLGIEELQRRNPRLVVLSITGFGHDGPEGGRAGYDQIAQGEAGLMSLTGSGPDDPQRVGTPIADLLSGMYGAYGVLAALNERHRTGRGSVVRTSLLASLVGVHAFQGTRWTVAGEVGRAQGNHHPSISPYGLFRCRDGAVQIALGSEGLWRRFCAGFGLDPEAEGLATNPERVAVREQVVALVESVFADWDSEPLLARLAEVGVPAGKVRTLDEVYTWDQTLSQGLVVDVEHSTLGTVSLPGPPLRFFAGDGTEVTRRDHAAPPVLDEHGVVLRAWLEEEA</sequence>
<dbReference type="EMBL" id="JBEGDP010000006">
    <property type="protein sequence ID" value="MEQ7847102.1"/>
    <property type="molecule type" value="Genomic_DNA"/>
</dbReference>
<organism evidence="3 4">
    <name type="scientific">Nocardioides kribbensis</name>
    <dbReference type="NCBI Taxonomy" id="305517"/>
    <lineage>
        <taxon>Bacteria</taxon>
        <taxon>Bacillati</taxon>
        <taxon>Actinomycetota</taxon>
        <taxon>Actinomycetes</taxon>
        <taxon>Propionibacteriales</taxon>
        <taxon>Nocardioidaceae</taxon>
        <taxon>Nocardioides</taxon>
    </lineage>
</organism>
<dbReference type="Pfam" id="PF02515">
    <property type="entry name" value="CoA_transf_3"/>
    <property type="match status" value="1"/>
</dbReference>
<dbReference type="Gene3D" id="3.30.1540.10">
    <property type="entry name" value="formyl-coa transferase, domain 3"/>
    <property type="match status" value="1"/>
</dbReference>
<dbReference type="InterPro" id="IPR050483">
    <property type="entry name" value="CoA-transferase_III_domain"/>
</dbReference>
<keyword evidence="4" id="KW-1185">Reference proteome</keyword>
<gene>
    <name evidence="3" type="ORF">V6R90_07405</name>
</gene>
<evidence type="ECO:0000256" key="2">
    <source>
        <dbReference type="SAM" id="MobiDB-lite"/>
    </source>
</evidence>
<feature type="compositionally biased region" description="Polar residues" evidence="2">
    <location>
        <begin position="1"/>
        <end position="15"/>
    </location>
</feature>
<reference evidence="3 4" key="1">
    <citation type="submission" date="2024-02" db="EMBL/GenBank/DDBJ databases">
        <title>Full genome sequence of Nocardioides kribbensis.</title>
        <authorList>
            <person name="Poletto B.L."/>
            <person name="Silva G."/>
            <person name="Galante D."/>
            <person name="Campos K.R."/>
            <person name="Santos M.B.N."/>
            <person name="Sacchi C.T."/>
        </authorList>
    </citation>
    <scope>NUCLEOTIDE SEQUENCE [LARGE SCALE GENOMIC DNA]</scope>
    <source>
        <strain evidence="3 4">O4R</strain>
    </source>
</reference>
<name>A0ABV1NX60_9ACTN</name>
<dbReference type="RefSeq" id="WP_349804269.1">
    <property type="nucleotide sequence ID" value="NZ_JBEGDP010000006.1"/>
</dbReference>
<keyword evidence="1 3" id="KW-0808">Transferase</keyword>
<protein>
    <submittedName>
        <fullName evidence="3">CoA transferase</fullName>
        <ecNumber evidence="3">2.8.3.-</ecNumber>
    </submittedName>
</protein>
<dbReference type="Gene3D" id="3.40.50.10540">
    <property type="entry name" value="Crotonobetainyl-coa:carnitine coa-transferase, domain 1"/>
    <property type="match status" value="1"/>
</dbReference>
<dbReference type="InterPro" id="IPR023606">
    <property type="entry name" value="CoA-Trfase_III_dom_1_sf"/>
</dbReference>
<evidence type="ECO:0000313" key="3">
    <source>
        <dbReference type="EMBL" id="MEQ7847102.1"/>
    </source>
</evidence>
<feature type="region of interest" description="Disordered" evidence="2">
    <location>
        <begin position="1"/>
        <end position="28"/>
    </location>
</feature>